<dbReference type="InterPro" id="IPR023395">
    <property type="entry name" value="MCP_dom_sf"/>
</dbReference>
<dbReference type="SUPFAM" id="SSF103506">
    <property type="entry name" value="Mitochondrial carrier"/>
    <property type="match status" value="1"/>
</dbReference>
<feature type="compositionally biased region" description="Polar residues" evidence="11">
    <location>
        <begin position="82"/>
        <end position="102"/>
    </location>
</feature>
<keyword evidence="3" id="KW-0813">Transport</keyword>
<evidence type="ECO:0000256" key="5">
    <source>
        <dbReference type="ARBA" id="ARBA00022737"/>
    </source>
</evidence>
<evidence type="ECO:0000256" key="1">
    <source>
        <dbReference type="ARBA" id="ARBA00004374"/>
    </source>
</evidence>
<dbReference type="GO" id="GO:0005741">
    <property type="term" value="C:mitochondrial outer membrane"/>
    <property type="evidence" value="ECO:0007669"/>
    <property type="project" value="UniProtKB-SubCell"/>
</dbReference>
<evidence type="ECO:0008006" key="14">
    <source>
        <dbReference type="Google" id="ProtNLM"/>
    </source>
</evidence>
<evidence type="ECO:0000313" key="13">
    <source>
        <dbReference type="Proteomes" id="UP000198287"/>
    </source>
</evidence>
<name>A0A226EQQ8_FOLCA</name>
<feature type="repeat" description="Solcar" evidence="10">
    <location>
        <begin position="416"/>
        <end position="518"/>
    </location>
</feature>
<sequence length="760" mass="83465">MISVINIENPIPKFKENARVNLFKIYGFFDIDPEEVKLDEDEGPEDLEVELINLDYSFRPITSPPNAFQRSRSEQSNHDHLPTTSNNSSRIFPSSRSFQEPGNSIGMAGISDYRRGGYYGYDQTDHSADTQQQQNYPPPVGTGDTEYVAPVSSGRVSSRGDYYSNYNYGGSRAISPYSVGTMGSPRLGGYPTAYNLIDGAEDPHIQSVAAKGVGLLAIVVENLLSHPFLVLKRQCQVHTSSSRYHILPFTMINPVFHICQRQGVAVLWKGLGSTLVVRGMALAVEDVTSKVTPCPKEITRHSSTKSVMQHILLKALSVAVITPFYSASLVETVQSDVASETAGFFDVFREGFWRLLSWPSTGRLVPLHVLIVPTVAHGILSYLIYSGVKSASVSAIRRVRESKERKGGALSKDTSMSYYTEMTASLVGNMAADIILFPLETVLNRLHLQGTRTIIDSLENGFEVTPILTSYAGVLDCFRTTVDVEGFSGLYKGFGALILQYGLQILIIRTMKIVLEKSPFGSPSSTPVGSMTPPLVMGQDKAGASSYPGSYTPPVHQSRSEPAHIGSRTPFDPLNRRTPPAVLNMNREFPTNHDGAGDATEVRMSPPTDTQTKATIPAPVPASNVPERIELYRRCSLGAALEKTILENGTLSEDIMDKFWVQYDVTFAGHLARTTPRLKFKAKSLSDYKIVHHVHSAKLQNIQVALSPGIGNRDRLTNTTIPELVIIAVPSSTVVRRRGTSTAKVIEEDNKTPKFSQEEE</sequence>
<comment type="similarity">
    <text evidence="2">Belongs to the mitochondrial carrier (TC 2.A.29) family.</text>
</comment>
<protein>
    <recommendedName>
        <fullName evidence="14">Solute carrier family 25 member 46</fullName>
    </recommendedName>
</protein>
<keyword evidence="4 10" id="KW-0812">Transmembrane</keyword>
<evidence type="ECO:0000256" key="4">
    <source>
        <dbReference type="ARBA" id="ARBA00022692"/>
    </source>
</evidence>
<evidence type="ECO:0000256" key="11">
    <source>
        <dbReference type="SAM" id="MobiDB-lite"/>
    </source>
</evidence>
<comment type="subcellular location">
    <subcellularLocation>
        <location evidence="1">Mitochondrion outer membrane</location>
        <topology evidence="1">Multi-pass membrane protein</topology>
    </subcellularLocation>
</comment>
<dbReference type="PROSITE" id="PS50920">
    <property type="entry name" value="SOLCAR"/>
    <property type="match status" value="1"/>
</dbReference>
<feature type="region of interest" description="Disordered" evidence="11">
    <location>
        <begin position="542"/>
        <end position="575"/>
    </location>
</feature>
<evidence type="ECO:0000256" key="6">
    <source>
        <dbReference type="ARBA" id="ARBA00022787"/>
    </source>
</evidence>
<reference evidence="12 13" key="1">
    <citation type="submission" date="2015-12" db="EMBL/GenBank/DDBJ databases">
        <title>The genome of Folsomia candida.</title>
        <authorList>
            <person name="Faddeeva A."/>
            <person name="Derks M.F."/>
            <person name="Anvar Y."/>
            <person name="Smit S."/>
            <person name="Van Straalen N."/>
            <person name="Roelofs D."/>
        </authorList>
    </citation>
    <scope>NUCLEOTIDE SEQUENCE [LARGE SCALE GENOMIC DNA]</scope>
    <source>
        <strain evidence="12 13">VU population</strain>
        <tissue evidence="12">Whole body</tissue>
    </source>
</reference>
<dbReference type="Gene3D" id="1.50.40.10">
    <property type="entry name" value="Mitochondrial carrier domain"/>
    <property type="match status" value="2"/>
</dbReference>
<dbReference type="EMBL" id="LNIX01000002">
    <property type="protein sequence ID" value="OXA59151.1"/>
    <property type="molecule type" value="Genomic_DNA"/>
</dbReference>
<keyword evidence="5" id="KW-0677">Repeat</keyword>
<feature type="region of interest" description="Disordered" evidence="11">
    <location>
        <begin position="118"/>
        <end position="146"/>
    </location>
</feature>
<proteinExistence type="inferred from homology"/>
<dbReference type="GO" id="GO:0090149">
    <property type="term" value="P:mitochondrial membrane fission"/>
    <property type="evidence" value="ECO:0007669"/>
    <property type="project" value="InterPro"/>
</dbReference>
<gene>
    <name evidence="12" type="ORF">Fcan01_04220</name>
</gene>
<dbReference type="Proteomes" id="UP000198287">
    <property type="component" value="Unassembled WGS sequence"/>
</dbReference>
<evidence type="ECO:0000256" key="7">
    <source>
        <dbReference type="ARBA" id="ARBA00022989"/>
    </source>
</evidence>
<evidence type="ECO:0000256" key="9">
    <source>
        <dbReference type="ARBA" id="ARBA00023136"/>
    </source>
</evidence>
<dbReference type="InterPro" id="IPR018108">
    <property type="entry name" value="MCP_transmembrane"/>
</dbReference>
<keyword evidence="8" id="KW-0496">Mitochondrion</keyword>
<feature type="region of interest" description="Disordered" evidence="11">
    <location>
        <begin position="63"/>
        <end position="106"/>
    </location>
</feature>
<keyword evidence="7" id="KW-1133">Transmembrane helix</keyword>
<accession>A0A226EQQ8</accession>
<evidence type="ECO:0000256" key="8">
    <source>
        <dbReference type="ARBA" id="ARBA00023128"/>
    </source>
</evidence>
<evidence type="ECO:0000256" key="3">
    <source>
        <dbReference type="ARBA" id="ARBA00022448"/>
    </source>
</evidence>
<keyword evidence="9 10" id="KW-0472">Membrane</keyword>
<dbReference type="Pfam" id="PF00153">
    <property type="entry name" value="Mito_carr"/>
    <property type="match status" value="2"/>
</dbReference>
<dbReference type="InterPro" id="IPR039158">
    <property type="entry name" value="SLC25A46"/>
</dbReference>
<evidence type="ECO:0000256" key="2">
    <source>
        <dbReference type="ARBA" id="ARBA00006375"/>
    </source>
</evidence>
<dbReference type="OrthoDB" id="2403262at2759"/>
<dbReference type="PANTHER" id="PTHR21252">
    <property type="entry name" value="TB1 PROTEIN-RELATED"/>
    <property type="match status" value="1"/>
</dbReference>
<comment type="caution">
    <text evidence="12">The sequence shown here is derived from an EMBL/GenBank/DDBJ whole genome shotgun (WGS) entry which is preliminary data.</text>
</comment>
<evidence type="ECO:0000256" key="10">
    <source>
        <dbReference type="PROSITE-ProRule" id="PRU00282"/>
    </source>
</evidence>
<organism evidence="12 13">
    <name type="scientific">Folsomia candida</name>
    <name type="common">Springtail</name>
    <dbReference type="NCBI Taxonomy" id="158441"/>
    <lineage>
        <taxon>Eukaryota</taxon>
        <taxon>Metazoa</taxon>
        <taxon>Ecdysozoa</taxon>
        <taxon>Arthropoda</taxon>
        <taxon>Hexapoda</taxon>
        <taxon>Collembola</taxon>
        <taxon>Entomobryomorpha</taxon>
        <taxon>Isotomoidea</taxon>
        <taxon>Isotomidae</taxon>
        <taxon>Proisotominae</taxon>
        <taxon>Folsomia</taxon>
    </lineage>
</organism>
<dbReference type="PANTHER" id="PTHR21252:SF2">
    <property type="entry name" value="MITOCHONDRIAL OUTER MEMBRANE PROTEIN SLC25A46"/>
    <property type="match status" value="1"/>
</dbReference>
<keyword evidence="6" id="KW-1000">Mitochondrion outer membrane</keyword>
<dbReference type="AlphaFoldDB" id="A0A226EQQ8"/>
<keyword evidence="13" id="KW-1185">Reference proteome</keyword>
<feature type="compositionally biased region" description="Basic and acidic residues" evidence="11">
    <location>
        <begin position="71"/>
        <end position="81"/>
    </location>
</feature>
<evidence type="ECO:0000313" key="12">
    <source>
        <dbReference type="EMBL" id="OXA59151.1"/>
    </source>
</evidence>